<dbReference type="InterPro" id="IPR012001">
    <property type="entry name" value="Thiamin_PyroP_enz_TPP-bd_dom"/>
</dbReference>
<dbReference type="NCBIfam" id="NF006052">
    <property type="entry name" value="PRK08199.1"/>
    <property type="match status" value="1"/>
</dbReference>
<dbReference type="GO" id="GO:0000287">
    <property type="term" value="F:magnesium ion binding"/>
    <property type="evidence" value="ECO:0007669"/>
    <property type="project" value="InterPro"/>
</dbReference>
<dbReference type="Pfam" id="PF02776">
    <property type="entry name" value="TPP_enzyme_N"/>
    <property type="match status" value="1"/>
</dbReference>
<feature type="domain" description="Thiamine pyrophosphate enzyme central" evidence="4">
    <location>
        <begin position="202"/>
        <end position="333"/>
    </location>
</feature>
<name>A0A316JBF7_9HYPH</name>
<dbReference type="InterPro" id="IPR000399">
    <property type="entry name" value="TPP-bd_CS"/>
</dbReference>
<dbReference type="OrthoDB" id="4494979at2"/>
<dbReference type="SUPFAM" id="SSF52518">
    <property type="entry name" value="Thiamin diphosphate-binding fold (THDP-binding)"/>
    <property type="match status" value="2"/>
</dbReference>
<dbReference type="PANTHER" id="PTHR18968">
    <property type="entry name" value="THIAMINE PYROPHOSPHATE ENZYMES"/>
    <property type="match status" value="1"/>
</dbReference>
<dbReference type="GO" id="GO:0009099">
    <property type="term" value="P:L-valine biosynthetic process"/>
    <property type="evidence" value="ECO:0007669"/>
    <property type="project" value="TreeGrafter"/>
</dbReference>
<comment type="caution">
    <text evidence="7">The sequence shown here is derived from an EMBL/GenBank/DDBJ whole genome shotgun (WGS) entry which is preliminary data.</text>
</comment>
<dbReference type="FunFam" id="3.40.50.970:FF:000007">
    <property type="entry name" value="Acetolactate synthase"/>
    <property type="match status" value="1"/>
</dbReference>
<dbReference type="Pfam" id="PF02775">
    <property type="entry name" value="TPP_enzyme_C"/>
    <property type="match status" value="1"/>
</dbReference>
<keyword evidence="8" id="KW-1185">Reference proteome</keyword>
<dbReference type="GO" id="GO:0009097">
    <property type="term" value="P:isoleucine biosynthetic process"/>
    <property type="evidence" value="ECO:0007669"/>
    <property type="project" value="TreeGrafter"/>
</dbReference>
<feature type="domain" description="Thiamine pyrophosphate enzyme TPP-binding" evidence="5">
    <location>
        <begin position="398"/>
        <end position="546"/>
    </location>
</feature>
<dbReference type="Gene3D" id="3.40.50.1220">
    <property type="entry name" value="TPP-binding domain"/>
    <property type="match status" value="1"/>
</dbReference>
<dbReference type="GO" id="GO:0003984">
    <property type="term" value="F:acetolactate synthase activity"/>
    <property type="evidence" value="ECO:0007669"/>
    <property type="project" value="TreeGrafter"/>
</dbReference>
<evidence type="ECO:0000256" key="1">
    <source>
        <dbReference type="ARBA" id="ARBA00007812"/>
    </source>
</evidence>
<dbReference type="Proteomes" id="UP000245865">
    <property type="component" value="Unassembled WGS sequence"/>
</dbReference>
<dbReference type="GO" id="GO:0005948">
    <property type="term" value="C:acetolactate synthase complex"/>
    <property type="evidence" value="ECO:0007669"/>
    <property type="project" value="TreeGrafter"/>
</dbReference>
<accession>A0A316JBF7</accession>
<evidence type="ECO:0000256" key="2">
    <source>
        <dbReference type="ARBA" id="ARBA00023052"/>
    </source>
</evidence>
<dbReference type="Gene3D" id="3.40.50.970">
    <property type="match status" value="2"/>
</dbReference>
<dbReference type="RefSeq" id="WP_109705480.1">
    <property type="nucleotide sequence ID" value="NZ_QGDB01000002.1"/>
</dbReference>
<reference evidence="7 8" key="1">
    <citation type="submission" date="2018-05" db="EMBL/GenBank/DDBJ databases">
        <title>Comparative genomic sequence analysis between strain HN4 and CCM 8460T (Falsochrobactrum ovis) will provide more evidence to prove that HN4 is a new species of Falsochrobactrum.</title>
        <authorList>
            <person name="Lyu W."/>
            <person name="Sun L."/>
            <person name="Yao L."/>
        </authorList>
    </citation>
    <scope>NUCLEOTIDE SEQUENCE [LARGE SCALE GENOMIC DNA]</scope>
    <source>
        <strain evidence="7 8">HN4</strain>
    </source>
</reference>
<dbReference type="InterPro" id="IPR011766">
    <property type="entry name" value="TPP_enzyme_TPP-bd"/>
</dbReference>
<gene>
    <name evidence="7" type="ORF">DKP76_05690</name>
</gene>
<dbReference type="GO" id="GO:0030976">
    <property type="term" value="F:thiamine pyrophosphate binding"/>
    <property type="evidence" value="ECO:0007669"/>
    <property type="project" value="InterPro"/>
</dbReference>
<dbReference type="AlphaFoldDB" id="A0A316JBF7"/>
<evidence type="ECO:0000256" key="3">
    <source>
        <dbReference type="RuleBase" id="RU362132"/>
    </source>
</evidence>
<dbReference type="CDD" id="cd00568">
    <property type="entry name" value="TPP_enzymes"/>
    <property type="match status" value="1"/>
</dbReference>
<feature type="domain" description="Thiamine pyrophosphate enzyme N-terminal TPP-binding" evidence="6">
    <location>
        <begin position="17"/>
        <end position="132"/>
    </location>
</feature>
<sequence length="572" mass="61860">MSTANVNASTNIAEAGGGEILVRQLELHGVDTVFMVPGESFLPCIDALSTRQQRIRTVTCRQEGGAAYAAEAYGKLSGKPGVCFVTRGPGATNASIGLHVARQDGTPMILFVGQIGSDTTERACFQEVDYRQMFGPVAKWVAQIDRTDRIPEFVARAFAECRSGRPGPVVLALPEDTLWGNAAVADVAPFERAHPRPHAGEIARLEELLAKAERPFVIAGGTGWTDSARADLAAFAERFDLPVGVSWRRHEVFDNRHPNFAGHVGYGTDRALAERIAKADLLISVCSRLDEPTTEGYKLVESPLPRQTLVHIHPDGNELGRVYRPALAINADPVGIAGALAQMRPAAPVRWAGLAKAANADYQRSRIAPDCDSALDMSRICLHMADVLPEDTFVSVGAGNFALFPHRFMQFSHLGTQASPICGSMGYGLPAAIAAKLAFPERETIAFAGDGCFQMTMQEIGTAVQQRLGIVILVCNNQAWGTIRAHQEREYPARSFALDLENPDFAALARSYGVSGEVVEKTEDFAAAFQRARDYAGKNQRPALIELRYDVEYITPDTRLSQITAAAQAANA</sequence>
<dbReference type="Pfam" id="PF00205">
    <property type="entry name" value="TPP_enzyme_M"/>
    <property type="match status" value="1"/>
</dbReference>
<dbReference type="InterPro" id="IPR029061">
    <property type="entry name" value="THDP-binding"/>
</dbReference>
<evidence type="ECO:0000313" key="8">
    <source>
        <dbReference type="Proteomes" id="UP000245865"/>
    </source>
</evidence>
<protein>
    <submittedName>
        <fullName evidence="7">Thiamine pyrophosphate-binding protein</fullName>
    </submittedName>
</protein>
<dbReference type="InterPro" id="IPR029035">
    <property type="entry name" value="DHS-like_NAD/FAD-binding_dom"/>
</dbReference>
<dbReference type="EMBL" id="QGDB01000002">
    <property type="protein sequence ID" value="PWL18581.1"/>
    <property type="molecule type" value="Genomic_DNA"/>
</dbReference>
<dbReference type="PROSITE" id="PS00187">
    <property type="entry name" value="TPP_ENZYMES"/>
    <property type="match status" value="1"/>
</dbReference>
<evidence type="ECO:0000259" key="4">
    <source>
        <dbReference type="Pfam" id="PF00205"/>
    </source>
</evidence>
<comment type="similarity">
    <text evidence="1 3">Belongs to the TPP enzyme family.</text>
</comment>
<dbReference type="SUPFAM" id="SSF52467">
    <property type="entry name" value="DHS-like NAD/FAD-binding domain"/>
    <property type="match status" value="1"/>
</dbReference>
<dbReference type="PANTHER" id="PTHR18968:SF120">
    <property type="entry name" value="ACETOLACTATE SYNTHASE LARGE SUBUNIT"/>
    <property type="match status" value="1"/>
</dbReference>
<evidence type="ECO:0000259" key="6">
    <source>
        <dbReference type="Pfam" id="PF02776"/>
    </source>
</evidence>
<dbReference type="GO" id="GO:0050660">
    <property type="term" value="F:flavin adenine dinucleotide binding"/>
    <property type="evidence" value="ECO:0007669"/>
    <property type="project" value="TreeGrafter"/>
</dbReference>
<organism evidence="7 8">
    <name type="scientific">Falsochrobactrum shanghaiense</name>
    <dbReference type="NCBI Taxonomy" id="2201899"/>
    <lineage>
        <taxon>Bacteria</taxon>
        <taxon>Pseudomonadati</taxon>
        <taxon>Pseudomonadota</taxon>
        <taxon>Alphaproteobacteria</taxon>
        <taxon>Hyphomicrobiales</taxon>
        <taxon>Brucellaceae</taxon>
        <taxon>Falsochrobactrum</taxon>
    </lineage>
</organism>
<evidence type="ECO:0000259" key="5">
    <source>
        <dbReference type="Pfam" id="PF02775"/>
    </source>
</evidence>
<evidence type="ECO:0000313" key="7">
    <source>
        <dbReference type="EMBL" id="PWL18581.1"/>
    </source>
</evidence>
<dbReference type="CDD" id="cd07035">
    <property type="entry name" value="TPP_PYR_POX_like"/>
    <property type="match status" value="1"/>
</dbReference>
<proteinExistence type="inferred from homology"/>
<dbReference type="InterPro" id="IPR012000">
    <property type="entry name" value="Thiamin_PyroP_enz_cen_dom"/>
</dbReference>
<dbReference type="InterPro" id="IPR045229">
    <property type="entry name" value="TPP_enz"/>
</dbReference>
<keyword evidence="2 3" id="KW-0786">Thiamine pyrophosphate</keyword>